<dbReference type="Gene3D" id="3.20.20.70">
    <property type="entry name" value="Aldolase class I"/>
    <property type="match status" value="1"/>
</dbReference>
<dbReference type="SMART" id="SM00900">
    <property type="entry name" value="FMN_bind"/>
    <property type="match status" value="1"/>
</dbReference>
<dbReference type="Gene3D" id="3.90.700.10">
    <property type="entry name" value="Succinate dehydrogenase/fumarate reductase flavoprotein, catalytic domain"/>
    <property type="match status" value="1"/>
</dbReference>
<evidence type="ECO:0000256" key="2">
    <source>
        <dbReference type="ARBA" id="ARBA00013137"/>
    </source>
</evidence>
<evidence type="ECO:0000256" key="1">
    <source>
        <dbReference type="ARBA" id="ARBA00001917"/>
    </source>
</evidence>
<evidence type="ECO:0000313" key="9">
    <source>
        <dbReference type="Proteomes" id="UP001249240"/>
    </source>
</evidence>
<dbReference type="InterPro" id="IPR007329">
    <property type="entry name" value="FMN-bd"/>
</dbReference>
<dbReference type="AlphaFoldDB" id="A0AAW8SVW8"/>
<dbReference type="Gene3D" id="3.50.50.60">
    <property type="entry name" value="FAD/NAD(P)-binding domain"/>
    <property type="match status" value="1"/>
</dbReference>
<keyword evidence="5" id="KW-0560">Oxidoreductase</keyword>
<dbReference type="InterPro" id="IPR036188">
    <property type="entry name" value="FAD/NAD-bd_sf"/>
</dbReference>
<dbReference type="InterPro" id="IPR027477">
    <property type="entry name" value="Succ_DH/fumarate_Rdtase_cat_sf"/>
</dbReference>
<dbReference type="InterPro" id="IPR001155">
    <property type="entry name" value="OxRdtase_FMN_N"/>
</dbReference>
<dbReference type="Proteomes" id="UP001249240">
    <property type="component" value="Unassembled WGS sequence"/>
</dbReference>
<dbReference type="Pfam" id="PF04205">
    <property type="entry name" value="FMN_bind"/>
    <property type="match status" value="1"/>
</dbReference>
<dbReference type="GO" id="GO:0016020">
    <property type="term" value="C:membrane"/>
    <property type="evidence" value="ECO:0007669"/>
    <property type="project" value="InterPro"/>
</dbReference>
<evidence type="ECO:0000256" key="6">
    <source>
        <dbReference type="ARBA" id="ARBA00049922"/>
    </source>
</evidence>
<dbReference type="GeneID" id="67040664"/>
<evidence type="ECO:0000256" key="5">
    <source>
        <dbReference type="ARBA" id="ARBA00023002"/>
    </source>
</evidence>
<evidence type="ECO:0000256" key="4">
    <source>
        <dbReference type="ARBA" id="ARBA00022630"/>
    </source>
</evidence>
<sequence>MLRNLFDEIPLASGASFKNRLFMSPMTTQSAFYDGEITQQIIDYYAFRSGDAAAVIVESCFVEDKGRGFPGALGVDTDKKVAGLTELATAIKSKGSKAIMQIYHAGRMAWPEINGGATPISASPVAALRPNAPVPREMTEEQILEMITMFGDATRRAIEAGFDGVEIHGANTFILQQFFSPHSNRREDQWGGSREKRAKFPLEVMKEVQRVVEEQKAENFIIGYRFSPEELEEPGIHFEDTMFLLNTLAELHPDYFHFSMGAYTRPSIVDSDDPEPLITKYLAQRSPALAQIPIMGVGSILQRADAEDALKLGYDLLAVGKGFLIEPNWVNMIKDGVEVIDYAHVNAQRKLLIPTPLWDFMAYMVIDPEEEKRKHERLKELQKVKLTFKPGTYTVEAKGHNSELAMNVTFSEERIEKIEADQSNESEGLSDQVFIRLPQQIIDGQTLNVDVISGASASSQGLIDGVAEAVEMAGASSEVLKARPKPTVQWSKEVVEEEADVVIVGSGAAGISAALRADQMGLKTILLEKLSFVGGAISISGGNQVVMGSKLQAAAGVCDDTAECMIEDFLANGSGLNVPELLSTLAENVGETTDWVHEYMGVEYDMKNGLHTLAEYRKNRELAYEDGGHGFAASARKALERSNVTIYLQTKAEQLLTDGNGKVTGLTAVEDTGKRHNIHAPAVILTTGGYGNNPNLLSSELNNILFYGTKSSTGDGILMTTTPELNAATRMMEYGKIYPNGVEVSQGYAKSTIGGNIEVLKRNGLLVNTAGKRVINERASNKKILEVLLQQDPQMLFLLMDAERFEIFTEAVEEGGITREDLERWIENEEETPQIFRADTLTELAEKAGMEHDSLVDTVARYNGWVEKQKDEDFGRQLEFLQEKVGEGPYYMIEQKPRFATTMGGLVANGQLQVLNRNDQAIEGLYAAGELVGGVMGSDSPSGANNAWALTSGKLAAESVQKTVQVEYVMQ</sequence>
<dbReference type="GO" id="GO:0033765">
    <property type="term" value="F:steroid dehydrogenase activity, acting on the CH-CH group of donors"/>
    <property type="evidence" value="ECO:0007669"/>
    <property type="project" value="UniProtKB-ARBA"/>
</dbReference>
<dbReference type="PANTHER" id="PTHR43656">
    <property type="entry name" value="BINDING OXIDOREDUCTASE, PUTATIVE (AFU_ORTHOLOGUE AFUA_2G08260)-RELATED"/>
    <property type="match status" value="1"/>
</dbReference>
<dbReference type="InterPro" id="IPR013785">
    <property type="entry name" value="Aldolase_TIM"/>
</dbReference>
<dbReference type="InterPro" id="IPR051799">
    <property type="entry name" value="NADH_flavin_oxidoreductase"/>
</dbReference>
<dbReference type="SUPFAM" id="SSF56425">
    <property type="entry name" value="Succinate dehydrogenase/fumarate reductase flavoprotein, catalytic domain"/>
    <property type="match status" value="1"/>
</dbReference>
<dbReference type="Gene3D" id="3.90.1010.20">
    <property type="match status" value="1"/>
</dbReference>
<dbReference type="EMBL" id="JARPXM010000007">
    <property type="protein sequence ID" value="MDT2538188.1"/>
    <property type="molecule type" value="Genomic_DNA"/>
</dbReference>
<evidence type="ECO:0000256" key="3">
    <source>
        <dbReference type="ARBA" id="ARBA00015872"/>
    </source>
</evidence>
<feature type="domain" description="FMN-binding" evidence="7">
    <location>
        <begin position="399"/>
        <end position="473"/>
    </location>
</feature>
<dbReference type="RefSeq" id="WP_028021296.1">
    <property type="nucleotide sequence ID" value="NZ_BAAAXM010000023.1"/>
</dbReference>
<dbReference type="CDD" id="cd04735">
    <property type="entry name" value="OYE_like_4_FMN"/>
    <property type="match status" value="1"/>
</dbReference>
<dbReference type="PANTHER" id="PTHR43656:SF2">
    <property type="entry name" value="BINDING OXIDOREDUCTASE, PUTATIVE (AFU_ORTHOLOGUE AFUA_2G08260)-RELATED"/>
    <property type="match status" value="1"/>
</dbReference>
<comment type="catalytic activity">
    <reaction evidence="6">
        <text>dihydrourocanate + A = urocanate + AH2</text>
        <dbReference type="Rhea" id="RHEA:36059"/>
        <dbReference type="ChEBI" id="CHEBI:13193"/>
        <dbReference type="ChEBI" id="CHEBI:17499"/>
        <dbReference type="ChEBI" id="CHEBI:27247"/>
        <dbReference type="ChEBI" id="CHEBI:72991"/>
        <dbReference type="EC" id="1.3.99.33"/>
    </reaction>
</comment>
<comment type="caution">
    <text evidence="8">The sequence shown here is derived from an EMBL/GenBank/DDBJ whole genome shotgun (WGS) entry which is preliminary data.</text>
</comment>
<dbReference type="Pfam" id="PF00890">
    <property type="entry name" value="FAD_binding_2"/>
    <property type="match status" value="1"/>
</dbReference>
<comment type="cofactor">
    <cofactor evidence="1">
        <name>FMN</name>
        <dbReference type="ChEBI" id="CHEBI:58210"/>
    </cofactor>
</comment>
<reference evidence="8" key="1">
    <citation type="submission" date="2023-03" db="EMBL/GenBank/DDBJ databases">
        <authorList>
            <person name="Shen W."/>
            <person name="Cai J."/>
        </authorList>
    </citation>
    <scope>NUCLEOTIDE SEQUENCE</scope>
    <source>
        <strain evidence="8">B646-2</strain>
    </source>
</reference>
<dbReference type="InterPro" id="IPR003953">
    <property type="entry name" value="FAD-dep_OxRdtase_2_FAD-bd"/>
</dbReference>
<proteinExistence type="predicted"/>
<dbReference type="SUPFAM" id="SSF51395">
    <property type="entry name" value="FMN-linked oxidoreductases"/>
    <property type="match status" value="1"/>
</dbReference>
<evidence type="ECO:0000259" key="7">
    <source>
        <dbReference type="SMART" id="SM00900"/>
    </source>
</evidence>
<name>A0AAW8SVW8_9ENTE</name>
<dbReference type="SUPFAM" id="SSF51905">
    <property type="entry name" value="FAD/NAD(P)-binding domain"/>
    <property type="match status" value="1"/>
</dbReference>
<keyword evidence="4" id="KW-0285">Flavoprotein</keyword>
<accession>A0AAW8SVW8</accession>
<dbReference type="Pfam" id="PF00724">
    <property type="entry name" value="Oxidored_FMN"/>
    <property type="match status" value="1"/>
</dbReference>
<organism evidence="8 9">
    <name type="scientific">Enterococcus raffinosus</name>
    <dbReference type="NCBI Taxonomy" id="71452"/>
    <lineage>
        <taxon>Bacteria</taxon>
        <taxon>Bacillati</taxon>
        <taxon>Bacillota</taxon>
        <taxon>Bacilli</taxon>
        <taxon>Lactobacillales</taxon>
        <taxon>Enterococcaceae</taxon>
        <taxon>Enterococcus</taxon>
    </lineage>
</organism>
<protein>
    <recommendedName>
        <fullName evidence="3">Urocanate reductase</fullName>
        <ecNumber evidence="2">1.3.99.33</ecNumber>
    </recommendedName>
</protein>
<dbReference type="GO" id="GO:0010181">
    <property type="term" value="F:FMN binding"/>
    <property type="evidence" value="ECO:0007669"/>
    <property type="project" value="InterPro"/>
</dbReference>
<dbReference type="EC" id="1.3.99.33" evidence="2"/>
<gene>
    <name evidence="8" type="ORF">P7D78_08630</name>
</gene>
<dbReference type="PRINTS" id="PR00368">
    <property type="entry name" value="FADPNR"/>
</dbReference>
<evidence type="ECO:0000313" key="8">
    <source>
        <dbReference type="EMBL" id="MDT2538188.1"/>
    </source>
</evidence>